<evidence type="ECO:0000313" key="2">
    <source>
        <dbReference type="EMBL" id="KAF4148426.1"/>
    </source>
</evidence>
<feature type="region of interest" description="Disordered" evidence="1">
    <location>
        <begin position="1"/>
        <end position="22"/>
    </location>
</feature>
<organism evidence="2 3">
    <name type="scientific">Phytophthora infestans</name>
    <name type="common">Potato late blight agent</name>
    <name type="synonym">Botrytis infestans</name>
    <dbReference type="NCBI Taxonomy" id="4787"/>
    <lineage>
        <taxon>Eukaryota</taxon>
        <taxon>Sar</taxon>
        <taxon>Stramenopiles</taxon>
        <taxon>Oomycota</taxon>
        <taxon>Peronosporomycetes</taxon>
        <taxon>Peronosporales</taxon>
        <taxon>Peronosporaceae</taxon>
        <taxon>Phytophthora</taxon>
    </lineage>
</organism>
<sequence length="565" mass="63577">MSGPQQKRSRANTAGEDGDATASATKLWTAMEPPPIVCFSHEALVKWRKQRELYEAAVISRCQESGEPLATVMIPAINTINRRLLKTFCELELKIQTDEMTNEKLVDAISKILSSMMNDQLPNVHVIMGQQLKMNLRQKDVKARVLNYFDRFDELVEENGLNAALGGNIKLKCKLLTDNLSPESLKEQVLLYQDIDPTVKTNVSRLFDVIKAEALKNQQSFDLYQSSRNKTTLRVGKASPRKNNGEQSNGKSQKGEATQSSRDDRPGFKKRNPAPAQGCLHCKGAHWVSDCPSASEEQKKTARQAFMNQRRGSEAFKMKRVLEDDEDLAPKHVAFNGVVTMPYFPDNGSKYNVIPRRVVKEVLQLCPDVKVECLMKPIDGKAVGGAIITCKESIQLDLELITPAGRVRMRQVTCIITKTEEDEFLLGRLTLEALGIDVEGQLSALANKEIVDFDPFESETPVSFNPPDKGRIMGRLCELINEAVTNGFPVDRKRDLFDVATRYDIWRLEIGNDPPSKIEPFDIQFKDGTVPIRCKPRTYAPAEREWMRSFNESLVSLGNRENKVD</sequence>
<protein>
    <submittedName>
        <fullName evidence="2">Uncharacterized protein</fullName>
    </submittedName>
</protein>
<comment type="caution">
    <text evidence="2">The sequence shown here is derived from an EMBL/GenBank/DDBJ whole genome shotgun (WGS) entry which is preliminary data.</text>
</comment>
<proteinExistence type="predicted"/>
<dbReference type="AlphaFoldDB" id="A0A8S9V4K8"/>
<dbReference type="EMBL" id="JAACNO010000270">
    <property type="protein sequence ID" value="KAF4148426.1"/>
    <property type="molecule type" value="Genomic_DNA"/>
</dbReference>
<feature type="region of interest" description="Disordered" evidence="1">
    <location>
        <begin position="226"/>
        <end position="275"/>
    </location>
</feature>
<name>A0A8S9V4K8_PHYIN</name>
<evidence type="ECO:0000256" key="1">
    <source>
        <dbReference type="SAM" id="MobiDB-lite"/>
    </source>
</evidence>
<feature type="compositionally biased region" description="Polar residues" evidence="1">
    <location>
        <begin position="241"/>
        <end position="260"/>
    </location>
</feature>
<evidence type="ECO:0000313" key="3">
    <source>
        <dbReference type="Proteomes" id="UP000704712"/>
    </source>
</evidence>
<accession>A0A8S9V4K8</accession>
<dbReference type="Proteomes" id="UP000704712">
    <property type="component" value="Unassembled WGS sequence"/>
</dbReference>
<reference evidence="2" key="1">
    <citation type="submission" date="2020-03" db="EMBL/GenBank/DDBJ databases">
        <title>Hybrid Assembly of Korean Phytophthora infestans isolates.</title>
        <authorList>
            <person name="Prokchorchik M."/>
            <person name="Lee Y."/>
            <person name="Seo J."/>
            <person name="Cho J.-H."/>
            <person name="Park Y.-E."/>
            <person name="Jang D.-C."/>
            <person name="Im J.-S."/>
            <person name="Choi J.-G."/>
            <person name="Park H.-J."/>
            <person name="Lee G.-B."/>
            <person name="Lee Y.-G."/>
            <person name="Hong S.-Y."/>
            <person name="Cho K."/>
            <person name="Sohn K.H."/>
        </authorList>
    </citation>
    <scope>NUCLEOTIDE SEQUENCE</scope>
    <source>
        <strain evidence="2">KR_2_A2</strain>
    </source>
</reference>
<gene>
    <name evidence="2" type="ORF">GN958_ATG02367</name>
</gene>